<dbReference type="SUPFAM" id="SSF54495">
    <property type="entry name" value="UBC-like"/>
    <property type="match status" value="1"/>
</dbReference>
<dbReference type="OrthoDB" id="277175at2759"/>
<keyword evidence="1" id="KW-0175">Coiled coil</keyword>
<dbReference type="EMBL" id="SJOL01013104">
    <property type="protein sequence ID" value="TGZ36991.1"/>
    <property type="molecule type" value="Genomic_DNA"/>
</dbReference>
<name>A0A4S2JL91_OPIFE</name>
<dbReference type="Proteomes" id="UP000308267">
    <property type="component" value="Unassembled WGS sequence"/>
</dbReference>
<evidence type="ECO:0000313" key="3">
    <source>
        <dbReference type="EMBL" id="TGZ36991.1"/>
    </source>
</evidence>
<dbReference type="InterPro" id="IPR016135">
    <property type="entry name" value="UBQ-conjugating_enzyme/RWD"/>
</dbReference>
<dbReference type="SMART" id="SM00591">
    <property type="entry name" value="RWD"/>
    <property type="match status" value="1"/>
</dbReference>
<evidence type="ECO:0000256" key="1">
    <source>
        <dbReference type="SAM" id="Coils"/>
    </source>
</evidence>
<feature type="domain" description="RWD" evidence="2">
    <location>
        <begin position="69"/>
        <end position="174"/>
    </location>
</feature>
<proteinExistence type="predicted"/>
<dbReference type="InterPro" id="IPR006575">
    <property type="entry name" value="RWD_dom"/>
</dbReference>
<dbReference type="PROSITE" id="PS50908">
    <property type="entry name" value="RWD"/>
    <property type="match status" value="1"/>
</dbReference>
<dbReference type="AlphaFoldDB" id="A0A4S2JL91"/>
<reference evidence="3 4" key="1">
    <citation type="journal article" date="2019" name="BMC Genomics">
        <title>New insights from Opisthorchis felineus genome: update on genomics of the epidemiologically important liver flukes.</title>
        <authorList>
            <person name="Ershov N.I."/>
            <person name="Mordvinov V.A."/>
            <person name="Prokhortchouk E.B."/>
            <person name="Pakharukova M.Y."/>
            <person name="Gunbin K.V."/>
            <person name="Ustyantsev K."/>
            <person name="Genaev M.A."/>
            <person name="Blinov A.G."/>
            <person name="Mazur A."/>
            <person name="Boulygina E."/>
            <person name="Tsygankova S."/>
            <person name="Khrameeva E."/>
            <person name="Chekanov N."/>
            <person name="Fan G."/>
            <person name="Xiao A."/>
            <person name="Zhang H."/>
            <person name="Xu X."/>
            <person name="Yang H."/>
            <person name="Solovyev V."/>
            <person name="Lee S.M."/>
            <person name="Liu X."/>
            <person name="Afonnikov D.A."/>
            <person name="Skryabin K.G."/>
        </authorList>
    </citation>
    <scope>NUCLEOTIDE SEQUENCE [LARGE SCALE GENOMIC DNA]</scope>
    <source>
        <strain evidence="3">AK-0245</strain>
        <tissue evidence="3">Whole organism</tissue>
    </source>
</reference>
<comment type="caution">
    <text evidence="3">The sequence shown here is derived from an EMBL/GenBank/DDBJ whole genome shotgun (WGS) entry which is preliminary data.</text>
</comment>
<evidence type="ECO:0000259" key="2">
    <source>
        <dbReference type="PROSITE" id="PS50908"/>
    </source>
</evidence>
<dbReference type="InterPro" id="IPR040213">
    <property type="entry name" value="GIR2-like"/>
</dbReference>
<dbReference type="Pfam" id="PF05773">
    <property type="entry name" value="RWD"/>
    <property type="match status" value="1"/>
</dbReference>
<sequence length="292" mass="33397">MIATETSVRNRINRTARRLFCQYHVELVVNINFPFGTFCPCPRVHKLRSTITYNLSVPSMAESAEERQNELEALSSIYEHNLHLIRDNGLQKFEVHLTGHGGGSDVSTECTIAFEYTEGYPSQAPLYEISKRVNLSEHECAQIEELMESAIQRCLGYIMIFDVLSEVQEKINSICENRLAMRVKAEEAREKARELEEEAKFRGDRVTVESFLEWNAKFLAEMAALKEKNKAAEESGQKRLTGRELFLRDNRYDDSDLKFLAENGEQVAIDESLFADIDLTDDLVLEDPTVVT</sequence>
<dbReference type="STRING" id="147828.A0A4S2JL91"/>
<organism evidence="3 4">
    <name type="scientific">Opisthorchis felineus</name>
    <dbReference type="NCBI Taxonomy" id="147828"/>
    <lineage>
        <taxon>Eukaryota</taxon>
        <taxon>Metazoa</taxon>
        <taxon>Spiralia</taxon>
        <taxon>Lophotrochozoa</taxon>
        <taxon>Platyhelminthes</taxon>
        <taxon>Trematoda</taxon>
        <taxon>Digenea</taxon>
        <taxon>Opisthorchiida</taxon>
        <taxon>Opisthorchiata</taxon>
        <taxon>Opisthorchiidae</taxon>
        <taxon>Opisthorchis</taxon>
    </lineage>
</organism>
<protein>
    <recommendedName>
        <fullName evidence="2">RWD domain-containing protein</fullName>
    </recommendedName>
</protein>
<evidence type="ECO:0000313" key="4">
    <source>
        <dbReference type="Proteomes" id="UP000308267"/>
    </source>
</evidence>
<feature type="coiled-coil region" evidence="1">
    <location>
        <begin position="178"/>
        <end position="235"/>
    </location>
</feature>
<gene>
    <name evidence="3" type="ORF">CRM22_011369</name>
</gene>
<dbReference type="PANTHER" id="PTHR12292">
    <property type="entry name" value="RWD DOMAIN-CONTAINING PROTEIN"/>
    <property type="match status" value="1"/>
</dbReference>
<accession>A0A4S2JL91</accession>
<dbReference type="Gene3D" id="3.10.110.10">
    <property type="entry name" value="Ubiquitin Conjugating Enzyme"/>
    <property type="match status" value="1"/>
</dbReference>
<keyword evidence="4" id="KW-1185">Reference proteome</keyword>